<evidence type="ECO:0000256" key="2">
    <source>
        <dbReference type="ARBA" id="ARBA00022741"/>
    </source>
</evidence>
<evidence type="ECO:0000256" key="3">
    <source>
        <dbReference type="ARBA" id="ARBA00022840"/>
    </source>
</evidence>
<dbReference type="PANTHER" id="PTHR31168:SF19">
    <property type="entry name" value="OS01G0683700 PROTEIN"/>
    <property type="match status" value="1"/>
</dbReference>
<sequence length="506" mass="56476">MDWLQEDFFGELHTMLSEMPEVKELHPVSDARVPVTKFKFNGVSIDLYAKLSLWVIPENVEANKADWNTTFEPYPFFEVYKNYLQIDVTAANPDDLRNGKGWVESCLRQLTLKIERDTFNMLQCHPHPGDVADKSKPFHCCYYMVLQRKQRVQANEDICEPCQTEERLNFVFPGEVRPLRPAKVAGESKRPVVSKVAGHSEADKSSEAFPRCTSTLRGVHEGSPVSSIATSSTEGGESINGSKRHKNPADRNLRMVDKVMKLRDAFHLLKFFLVLLRHRASFAIGKIMSGPYIAYQACPEEIEELEDEMEYRNQAKELSGSTKGGPLESSAEKAAVTATSTCGAGPFSSVYSNGGLEELEDPLKNGVLEVQAIRNNVMASTLLATTAITLCSLISVYVSNTSNSSTSSSTELVAGPETPVTSSAKYFAILVCFLVAFLCNVQSIRYYAYVSFLITLPTSKDRTESIEYVVANLNWGSFFWSLGLRAFYLSFPFFLWVFGPIAMFVC</sequence>
<dbReference type="GO" id="GO:0031123">
    <property type="term" value="P:RNA 3'-end processing"/>
    <property type="evidence" value="ECO:0007669"/>
    <property type="project" value="InterPro"/>
</dbReference>
<dbReference type="InterPro" id="IPR043519">
    <property type="entry name" value="NT_sf"/>
</dbReference>
<dbReference type="Pfam" id="PF04926">
    <property type="entry name" value="PAP_RNA-bind"/>
    <property type="match status" value="1"/>
</dbReference>
<evidence type="ECO:0000256" key="4">
    <source>
        <dbReference type="SAM" id="MobiDB-lite"/>
    </source>
</evidence>
<feature type="compositionally biased region" description="Polar residues" evidence="4">
    <location>
        <begin position="224"/>
        <end position="241"/>
    </location>
</feature>
<dbReference type="GO" id="GO:0016779">
    <property type="term" value="F:nucleotidyltransferase activity"/>
    <property type="evidence" value="ECO:0007669"/>
    <property type="project" value="InterPro"/>
</dbReference>
<dbReference type="InterPro" id="IPR048840">
    <property type="entry name" value="PolA_pol_NTPase"/>
</dbReference>
<evidence type="ECO:0000313" key="8">
    <source>
        <dbReference type="EMBL" id="GFS34425.1"/>
    </source>
</evidence>
<proteinExistence type="predicted"/>
<keyword evidence="3" id="KW-0067">ATP-binding</keyword>
<dbReference type="SUPFAM" id="SSF55003">
    <property type="entry name" value="PAP/Archaeal CCA-adding enzyme, C-terminal domain"/>
    <property type="match status" value="1"/>
</dbReference>
<keyword evidence="5" id="KW-0812">Transmembrane</keyword>
<feature type="domain" description="Poly(A) polymerase RNA-binding" evidence="6">
    <location>
        <begin position="76"/>
        <end position="128"/>
    </location>
</feature>
<keyword evidence="2" id="KW-0547">Nucleotide-binding</keyword>
<dbReference type="EMBL" id="BJWL01000211">
    <property type="protein sequence ID" value="GFS34425.1"/>
    <property type="molecule type" value="Genomic_DNA"/>
</dbReference>
<gene>
    <name evidence="8" type="ORF">Acr_00g0033960</name>
</gene>
<dbReference type="InterPro" id="IPR011068">
    <property type="entry name" value="NuclTrfase_I-like_C"/>
</dbReference>
<dbReference type="Gene3D" id="3.30.70.590">
    <property type="entry name" value="Poly(A) polymerase predicted RNA binding domain"/>
    <property type="match status" value="1"/>
</dbReference>
<dbReference type="OrthoDB" id="412748at2759"/>
<dbReference type="Pfam" id="PF20750">
    <property type="entry name" value="PAP_NTPase"/>
    <property type="match status" value="1"/>
</dbReference>
<feature type="transmembrane region" description="Helical" evidence="5">
    <location>
        <begin position="377"/>
        <end position="398"/>
    </location>
</feature>
<dbReference type="GO" id="GO:0005524">
    <property type="term" value="F:ATP binding"/>
    <property type="evidence" value="ECO:0007669"/>
    <property type="project" value="UniProtKB-KW"/>
</dbReference>
<dbReference type="Pfam" id="PF04654">
    <property type="entry name" value="DUF599"/>
    <property type="match status" value="1"/>
</dbReference>
<comment type="caution">
    <text evidence="8">The sequence shown here is derived from an EMBL/GenBank/DDBJ whole genome shotgun (WGS) entry which is preliminary data.</text>
</comment>
<dbReference type="GO" id="GO:0003723">
    <property type="term" value="F:RNA binding"/>
    <property type="evidence" value="ECO:0007669"/>
    <property type="project" value="InterPro"/>
</dbReference>
<evidence type="ECO:0000256" key="1">
    <source>
        <dbReference type="ARBA" id="ARBA00022679"/>
    </source>
</evidence>
<feature type="domain" description="Poly(A) polymerase nucleotidyltransferase" evidence="7">
    <location>
        <begin position="5"/>
        <end position="61"/>
    </location>
</feature>
<protein>
    <submittedName>
        <fullName evidence="8">Poly(A) polymerase 1</fullName>
    </submittedName>
</protein>
<organism evidence="8 9">
    <name type="scientific">Actinidia rufa</name>
    <dbReference type="NCBI Taxonomy" id="165716"/>
    <lineage>
        <taxon>Eukaryota</taxon>
        <taxon>Viridiplantae</taxon>
        <taxon>Streptophyta</taxon>
        <taxon>Embryophyta</taxon>
        <taxon>Tracheophyta</taxon>
        <taxon>Spermatophyta</taxon>
        <taxon>Magnoliopsida</taxon>
        <taxon>eudicotyledons</taxon>
        <taxon>Gunneridae</taxon>
        <taxon>Pentapetalae</taxon>
        <taxon>asterids</taxon>
        <taxon>Ericales</taxon>
        <taxon>Actinidiaceae</taxon>
        <taxon>Actinidia</taxon>
    </lineage>
</organism>
<dbReference type="AlphaFoldDB" id="A0A7J0DG08"/>
<evidence type="ECO:0000313" key="9">
    <source>
        <dbReference type="Proteomes" id="UP000585474"/>
    </source>
</evidence>
<feature type="region of interest" description="Disordered" evidence="4">
    <location>
        <begin position="220"/>
        <end position="249"/>
    </location>
</feature>
<name>A0A7J0DG08_9ERIC</name>
<dbReference type="Gene3D" id="3.30.460.10">
    <property type="entry name" value="Beta Polymerase, domain 2"/>
    <property type="match status" value="1"/>
</dbReference>
<accession>A0A7J0DG08</accession>
<dbReference type="SUPFAM" id="SSF81301">
    <property type="entry name" value="Nucleotidyltransferase"/>
    <property type="match status" value="1"/>
</dbReference>
<keyword evidence="5" id="KW-0472">Membrane</keyword>
<reference evidence="9" key="1">
    <citation type="submission" date="2019-07" db="EMBL/GenBank/DDBJ databases">
        <title>De Novo Assembly of kiwifruit Actinidia rufa.</title>
        <authorList>
            <person name="Sugita-Konishi S."/>
            <person name="Sato K."/>
            <person name="Mori E."/>
            <person name="Abe Y."/>
            <person name="Kisaki G."/>
            <person name="Hamano K."/>
            <person name="Suezawa K."/>
            <person name="Otani M."/>
            <person name="Fukuda T."/>
            <person name="Manabe T."/>
            <person name="Gomi K."/>
            <person name="Tabuchi M."/>
            <person name="Akimitsu K."/>
            <person name="Kataoka I."/>
        </authorList>
    </citation>
    <scope>NUCLEOTIDE SEQUENCE [LARGE SCALE GENOMIC DNA]</scope>
    <source>
        <strain evidence="9">cv. Fuchu</strain>
    </source>
</reference>
<feature type="transmembrane region" description="Helical" evidence="5">
    <location>
        <begin position="426"/>
        <end position="448"/>
    </location>
</feature>
<evidence type="ECO:0000256" key="5">
    <source>
        <dbReference type="SAM" id="Phobius"/>
    </source>
</evidence>
<dbReference type="PANTHER" id="PTHR31168">
    <property type="entry name" value="OS02G0292800 PROTEIN"/>
    <property type="match status" value="1"/>
</dbReference>
<keyword evidence="1" id="KW-0808">Transferase</keyword>
<evidence type="ECO:0000259" key="6">
    <source>
        <dbReference type="Pfam" id="PF04926"/>
    </source>
</evidence>
<feature type="transmembrane region" description="Helical" evidence="5">
    <location>
        <begin position="486"/>
        <end position="505"/>
    </location>
</feature>
<evidence type="ECO:0000259" key="7">
    <source>
        <dbReference type="Pfam" id="PF20750"/>
    </source>
</evidence>
<keyword evidence="9" id="KW-1185">Reference proteome</keyword>
<dbReference type="InterPro" id="IPR007010">
    <property type="entry name" value="PolA_pol_RNA-bd_dom"/>
</dbReference>
<dbReference type="InterPro" id="IPR006747">
    <property type="entry name" value="DUF599"/>
</dbReference>
<dbReference type="Proteomes" id="UP000585474">
    <property type="component" value="Unassembled WGS sequence"/>
</dbReference>
<keyword evidence="5" id="KW-1133">Transmembrane helix</keyword>